<reference evidence="5" key="1">
    <citation type="submission" date="2017-09" db="EMBL/GenBank/DDBJ databases">
        <authorList>
            <person name="Varghese N."/>
            <person name="Submissions S."/>
        </authorList>
    </citation>
    <scope>NUCLEOTIDE SEQUENCE [LARGE SCALE GENOMIC DNA]</scope>
    <source>
        <strain evidence="5">MSL47</strain>
    </source>
</reference>
<dbReference type="GO" id="GO:0016787">
    <property type="term" value="F:hydrolase activity"/>
    <property type="evidence" value="ECO:0007669"/>
    <property type="project" value="UniProtKB-KW"/>
</dbReference>
<dbReference type="RefSeq" id="WP_097018962.1">
    <property type="nucleotide sequence ID" value="NZ_OBDZ01000026.1"/>
</dbReference>
<dbReference type="InterPro" id="IPR036582">
    <property type="entry name" value="Mao_N_sf"/>
</dbReference>
<feature type="domain" description="Copper amine oxidase-like N-terminal" evidence="3">
    <location>
        <begin position="348"/>
        <end position="433"/>
    </location>
</feature>
<keyword evidence="5" id="KW-1185">Reference proteome</keyword>
<dbReference type="OrthoDB" id="9764953at2"/>
<dbReference type="PANTHER" id="PTHR43037:SF5">
    <property type="entry name" value="FERULOYL ESTERASE"/>
    <property type="match status" value="1"/>
</dbReference>
<dbReference type="InterPro" id="IPR050955">
    <property type="entry name" value="Plant_Biomass_Hydrol_Est"/>
</dbReference>
<dbReference type="InterPro" id="IPR010126">
    <property type="entry name" value="Esterase_phb"/>
</dbReference>
<dbReference type="Pfam" id="PF10503">
    <property type="entry name" value="Esterase_PHB"/>
    <property type="match status" value="1"/>
</dbReference>
<dbReference type="InterPro" id="IPR029058">
    <property type="entry name" value="AB_hydrolase_fold"/>
</dbReference>
<dbReference type="SUPFAM" id="SSF53474">
    <property type="entry name" value="alpha/beta-Hydrolases"/>
    <property type="match status" value="1"/>
</dbReference>
<evidence type="ECO:0000259" key="3">
    <source>
        <dbReference type="Pfam" id="PF07833"/>
    </source>
</evidence>
<dbReference type="AlphaFoldDB" id="A0A285HWS5"/>
<proteinExistence type="predicted"/>
<organism evidence="4 5">
    <name type="scientific">Orenia metallireducens</name>
    <dbReference type="NCBI Taxonomy" id="1413210"/>
    <lineage>
        <taxon>Bacteria</taxon>
        <taxon>Bacillati</taxon>
        <taxon>Bacillota</taxon>
        <taxon>Clostridia</taxon>
        <taxon>Halanaerobiales</taxon>
        <taxon>Halobacteroidaceae</taxon>
        <taxon>Orenia</taxon>
    </lineage>
</organism>
<dbReference type="InterPro" id="IPR012854">
    <property type="entry name" value="Cu_amine_oxidase-like_N"/>
</dbReference>
<sequence>MKAIFESFNNPEKEFVDFDAMGKLATCDNLVQKSAEIVEGVNNIWYEYIPKSYDGTKSVPLVVQVHGGGHDGKRWVDYTIWHKLAEQLGFIVIYPNSIEYQMWTCTDTDIEYLYDLIKLIQSRYNIDKNRIYMQGMSNGDMMTLAFSMKHPEMLAAAGFLTGPAPEEAIDGERPVGALPLIQFRGEKDVNWNLNPDTEDVYSVRYEMNDLNREIWLEANGITGLPALSIVGRQNFLRFKGSNAPIINWEIKDMGHREPAESAQIIWDYLYSGCSRLEDGSLKLENPIKNIEGDNDLVVLSAGGDKIYKKDKVVSIGSLSEGCAKIFHPSDPDTFFDKPLNEMYQTPDLFAPAEFFNAAFGAEVEYIDSGDQVVITFNNGMKVEMFSKSPLIIVDGEYRALKKPSVLLCGAFYVPVGIFCEEILNKHVSMADDTMCISGHFAQIGRYTARIIKNYIK</sequence>
<name>A0A285HWS5_9FIRM</name>
<protein>
    <submittedName>
        <fullName evidence="4">Poly(3-hydroxybutyrate) depolymerase</fullName>
    </submittedName>
</protein>
<dbReference type="Gene3D" id="3.40.50.1820">
    <property type="entry name" value="alpha/beta hydrolase"/>
    <property type="match status" value="1"/>
</dbReference>
<keyword evidence="1" id="KW-0732">Signal</keyword>
<evidence type="ECO:0000313" key="5">
    <source>
        <dbReference type="Proteomes" id="UP000219573"/>
    </source>
</evidence>
<dbReference type="GO" id="GO:0005576">
    <property type="term" value="C:extracellular region"/>
    <property type="evidence" value="ECO:0007669"/>
    <property type="project" value="InterPro"/>
</dbReference>
<accession>A0A285HWS5</accession>
<keyword evidence="2" id="KW-0378">Hydrolase</keyword>
<evidence type="ECO:0000313" key="4">
    <source>
        <dbReference type="EMBL" id="SNY40188.1"/>
    </source>
</evidence>
<dbReference type="PANTHER" id="PTHR43037">
    <property type="entry name" value="UNNAMED PRODUCT-RELATED"/>
    <property type="match status" value="1"/>
</dbReference>
<dbReference type="Pfam" id="PF07833">
    <property type="entry name" value="Cu_amine_oxidN1"/>
    <property type="match status" value="1"/>
</dbReference>
<dbReference type="SUPFAM" id="SSF55383">
    <property type="entry name" value="Copper amine oxidase, domain N"/>
    <property type="match status" value="1"/>
</dbReference>
<gene>
    <name evidence="4" type="ORF">SAMN06265827_12653</name>
</gene>
<dbReference type="EMBL" id="OBDZ01000026">
    <property type="protein sequence ID" value="SNY40188.1"/>
    <property type="molecule type" value="Genomic_DNA"/>
</dbReference>
<evidence type="ECO:0000256" key="2">
    <source>
        <dbReference type="ARBA" id="ARBA00022801"/>
    </source>
</evidence>
<dbReference type="Proteomes" id="UP000219573">
    <property type="component" value="Unassembled WGS sequence"/>
</dbReference>
<evidence type="ECO:0000256" key="1">
    <source>
        <dbReference type="ARBA" id="ARBA00022729"/>
    </source>
</evidence>